<dbReference type="AlphaFoldDB" id="A0AA43QGX0"/>
<keyword evidence="2" id="KW-0472">Membrane</keyword>
<feature type="transmembrane region" description="Helical" evidence="2">
    <location>
        <begin position="75"/>
        <end position="96"/>
    </location>
</feature>
<accession>A0AA43QGX0</accession>
<feature type="transmembrane region" description="Helical" evidence="2">
    <location>
        <begin position="20"/>
        <end position="41"/>
    </location>
</feature>
<name>A0AA43QGX0_9LECA</name>
<evidence type="ECO:0000313" key="3">
    <source>
        <dbReference type="EMBL" id="MDI1485437.1"/>
    </source>
</evidence>
<gene>
    <name evidence="3" type="ORF">OHK93_000575</name>
</gene>
<comment type="caution">
    <text evidence="3">The sequence shown here is derived from an EMBL/GenBank/DDBJ whole genome shotgun (WGS) entry which is preliminary data.</text>
</comment>
<feature type="transmembrane region" description="Helical" evidence="2">
    <location>
        <begin position="108"/>
        <end position="129"/>
    </location>
</feature>
<feature type="transmembrane region" description="Helical" evidence="2">
    <location>
        <begin position="163"/>
        <end position="184"/>
    </location>
</feature>
<protein>
    <submittedName>
        <fullName evidence="3">Uncharacterized protein</fullName>
    </submittedName>
</protein>
<proteinExistence type="predicted"/>
<keyword evidence="2" id="KW-0812">Transmembrane</keyword>
<feature type="compositionally biased region" description="Low complexity" evidence="1">
    <location>
        <begin position="298"/>
        <end position="309"/>
    </location>
</feature>
<dbReference type="Proteomes" id="UP001161017">
    <property type="component" value="Unassembled WGS sequence"/>
</dbReference>
<evidence type="ECO:0000256" key="1">
    <source>
        <dbReference type="SAM" id="MobiDB-lite"/>
    </source>
</evidence>
<keyword evidence="2" id="KW-1133">Transmembrane helix</keyword>
<sequence length="309" mass="33982">MVRLFPTSFRERDPPFLWKIILRGLSILLAIVSIGTLAWAITHAVRRSSDDDSNTDSYGGDSYHSGDGLDWSLPWSFISLGLSVVWNFTNLLTLWVRDGRGIHPGANVGCDLFLWLALLVTGTFATFGATNELFWYDGGSYYSGEDNGGPTQDFYDFIHRKGVVIAIGAGIQFILLLFHFAVFISACRYTHARRHPGSRHDARAITEEATIIAKKMIADMTGPGGGFIFVNGKGEHLVAHPAEQQHLLESQDARSMRPAMEESVERRNDQQGFRPSSVLGKGKEPAYNPPTAFESVDSSSTGPTRSGPS</sequence>
<evidence type="ECO:0000313" key="4">
    <source>
        <dbReference type="Proteomes" id="UP001161017"/>
    </source>
</evidence>
<keyword evidence="4" id="KW-1185">Reference proteome</keyword>
<organism evidence="3 4">
    <name type="scientific">Ramalina farinacea</name>
    <dbReference type="NCBI Taxonomy" id="258253"/>
    <lineage>
        <taxon>Eukaryota</taxon>
        <taxon>Fungi</taxon>
        <taxon>Dikarya</taxon>
        <taxon>Ascomycota</taxon>
        <taxon>Pezizomycotina</taxon>
        <taxon>Lecanoromycetes</taxon>
        <taxon>OSLEUM clade</taxon>
        <taxon>Lecanoromycetidae</taxon>
        <taxon>Lecanorales</taxon>
        <taxon>Lecanorineae</taxon>
        <taxon>Ramalinaceae</taxon>
        <taxon>Ramalina</taxon>
    </lineage>
</organism>
<reference evidence="3" key="1">
    <citation type="journal article" date="2023" name="Genome Biol. Evol.">
        <title>First Whole Genome Sequence and Flow Cytometry Genome Size Data for the Lichen-Forming Fungus Ramalina farinacea (Ascomycota).</title>
        <authorList>
            <person name="Llewellyn T."/>
            <person name="Mian S."/>
            <person name="Hill R."/>
            <person name="Leitch I.J."/>
            <person name="Gaya E."/>
        </authorList>
    </citation>
    <scope>NUCLEOTIDE SEQUENCE</scope>
    <source>
        <strain evidence="3">LIQ254RAFAR</strain>
    </source>
</reference>
<dbReference type="EMBL" id="JAPUFD010000001">
    <property type="protein sequence ID" value="MDI1485437.1"/>
    <property type="molecule type" value="Genomic_DNA"/>
</dbReference>
<evidence type="ECO:0000256" key="2">
    <source>
        <dbReference type="SAM" id="Phobius"/>
    </source>
</evidence>
<feature type="region of interest" description="Disordered" evidence="1">
    <location>
        <begin position="248"/>
        <end position="309"/>
    </location>
</feature>
<feature type="compositionally biased region" description="Basic and acidic residues" evidence="1">
    <location>
        <begin position="249"/>
        <end position="269"/>
    </location>
</feature>